<proteinExistence type="predicted"/>
<reference evidence="2" key="1">
    <citation type="journal article" date="2020" name="Fungal Divers.">
        <title>Resolving the Mortierellaceae phylogeny through synthesis of multi-gene phylogenetics and phylogenomics.</title>
        <authorList>
            <person name="Vandepol N."/>
            <person name="Liber J."/>
            <person name="Desiro A."/>
            <person name="Na H."/>
            <person name="Kennedy M."/>
            <person name="Barry K."/>
            <person name="Grigoriev I.V."/>
            <person name="Miller A.N."/>
            <person name="O'Donnell K."/>
            <person name="Stajich J.E."/>
            <person name="Bonito G."/>
        </authorList>
    </citation>
    <scope>NUCLEOTIDE SEQUENCE</scope>
    <source>
        <strain evidence="2">NRRL 2591</strain>
    </source>
</reference>
<keyword evidence="3" id="KW-1185">Reference proteome</keyword>
<name>A0A9P6F3E2_9FUNG</name>
<evidence type="ECO:0000313" key="3">
    <source>
        <dbReference type="Proteomes" id="UP000723463"/>
    </source>
</evidence>
<feature type="compositionally biased region" description="Acidic residues" evidence="1">
    <location>
        <begin position="443"/>
        <end position="472"/>
    </location>
</feature>
<feature type="compositionally biased region" description="Polar residues" evidence="1">
    <location>
        <begin position="352"/>
        <end position="370"/>
    </location>
</feature>
<accession>A0A9P6F3E2</accession>
<feature type="region of interest" description="Disordered" evidence="1">
    <location>
        <begin position="352"/>
        <end position="373"/>
    </location>
</feature>
<comment type="caution">
    <text evidence="2">The sequence shown here is derived from an EMBL/GenBank/DDBJ whole genome shotgun (WGS) entry which is preliminary data.</text>
</comment>
<organism evidence="2 3">
    <name type="scientific">Mortierella hygrophila</name>
    <dbReference type="NCBI Taxonomy" id="979708"/>
    <lineage>
        <taxon>Eukaryota</taxon>
        <taxon>Fungi</taxon>
        <taxon>Fungi incertae sedis</taxon>
        <taxon>Mucoromycota</taxon>
        <taxon>Mortierellomycotina</taxon>
        <taxon>Mortierellomycetes</taxon>
        <taxon>Mortierellales</taxon>
        <taxon>Mortierellaceae</taxon>
        <taxon>Mortierella</taxon>
    </lineage>
</organism>
<dbReference type="Proteomes" id="UP000723463">
    <property type="component" value="Unassembled WGS sequence"/>
</dbReference>
<gene>
    <name evidence="2" type="ORF">EC957_003556</name>
</gene>
<dbReference type="EMBL" id="JAAAXW010000180">
    <property type="protein sequence ID" value="KAF9541028.1"/>
    <property type="molecule type" value="Genomic_DNA"/>
</dbReference>
<evidence type="ECO:0000256" key="1">
    <source>
        <dbReference type="SAM" id="MobiDB-lite"/>
    </source>
</evidence>
<sequence length="555" mass="60032">MLPSLGNININLSNDIESLAIAAPTEVSVSPLEKLPTAPQKVTVATEAVEEDEAPESTTTVTAIETLPSLPSFSMSSPDSVAPDAVIAVDTAVSTTTAIDVSIPASDRQSGTDVSVSPLHIDTSAPAAVKDESSSSSPTEENTLSRPKSALKQLGTMAQTIEELRSFTQTPHYLALTEALASFSLTSSAEDSSSALVALVEGTQSEPMSPITDGDNNGGSTFLLPIFPSPTKYHFRSHDRRRASFPKSASHPNQLNVNINLNVDVSVDDAPVAGGRRATIGGSHYSTSGRRHRNGRLVPSASAKQLRFSLEVQELIFLPTSPPFRITRARPTRAHSDPAIRAVTSSSFIAPQSSHIHGQHQDGLSTAQQHSLRRSGLFSTPAASAASFENTTTTFIKVRASSSSHRSRSRLYYRDDDESRPECNSNDDDYYYEDCREGCNSTTDEEFTDDGDDEDDYNDSEDLLDGEDDEHDEFNGLGRTRRHSTGSRHKRCQHAISRRYRLSSKDGTVARRANDTSHPAKADGPGVLWQVYTAVTGVKELIAWYGSMVYHSSSL</sequence>
<feature type="compositionally biased region" description="Basic residues" evidence="1">
    <location>
        <begin position="479"/>
        <end position="490"/>
    </location>
</feature>
<feature type="region of interest" description="Disordered" evidence="1">
    <location>
        <begin position="406"/>
        <end position="427"/>
    </location>
</feature>
<feature type="region of interest" description="Disordered" evidence="1">
    <location>
        <begin position="441"/>
        <end position="490"/>
    </location>
</feature>
<evidence type="ECO:0000313" key="2">
    <source>
        <dbReference type="EMBL" id="KAF9541028.1"/>
    </source>
</evidence>
<dbReference type="AlphaFoldDB" id="A0A9P6F3E2"/>
<protein>
    <submittedName>
        <fullName evidence="2">Uncharacterized protein</fullName>
    </submittedName>
</protein>
<feature type="compositionally biased region" description="Acidic residues" evidence="1">
    <location>
        <begin position="415"/>
        <end position="427"/>
    </location>
</feature>
<feature type="region of interest" description="Disordered" evidence="1">
    <location>
        <begin position="104"/>
        <end position="149"/>
    </location>
</feature>